<evidence type="ECO:0000313" key="3">
    <source>
        <dbReference type="EMBL" id="EKX35783.1"/>
    </source>
</evidence>
<sequence>MEASTPLLSSKPAWRVRMNHIEGFRFIVLSWIIVYHYLHLPHGDSWQFRLRSGRPLDLFTVISGFITHFVWSTRKVGSPIEFLRKRASGLMFMYYFSSVLALFLRVCNLGAMGTTAGAIMYEYLKFIPTLFGVNVWFSVILPFYDDKELIPQPLYLFAHTCYPENGPLWYIQALAFCWLLYPFFSKVLEAMDGVMKPLALMLFLWILAILPAIAVAAAGSQERWMTFLKVWPPFMLPSFFVGCAACELYKQATYLSSTREYASVYNLAGEALFISIIVAVLVFPASELFRLHGFSLVFGAVLVLLGLSTYFHDSSVTVGLKPLLETSVMGELGSISLCAFTLQGPVCRIFTWILRNGLHEDRWHLNWMSWEEFLVYFAILYSVAYLTSIYLDKPLTAKYFKHE</sequence>
<gene>
    <name evidence="3" type="ORF">GUITHDRAFT_146244</name>
</gene>
<dbReference type="GeneID" id="17292528"/>
<protein>
    <recommendedName>
        <fullName evidence="2">Acyltransferase 3 domain-containing protein</fullName>
    </recommendedName>
</protein>
<name>L1IHS0_GUITC</name>
<evidence type="ECO:0000259" key="2">
    <source>
        <dbReference type="Pfam" id="PF01757"/>
    </source>
</evidence>
<feature type="domain" description="Acyltransferase 3" evidence="2">
    <location>
        <begin position="21"/>
        <end position="387"/>
    </location>
</feature>
<dbReference type="Pfam" id="PF01757">
    <property type="entry name" value="Acyl_transf_3"/>
    <property type="match status" value="1"/>
</dbReference>
<dbReference type="EnsemblProtists" id="EKX35783">
    <property type="protein sequence ID" value="EKX35783"/>
    <property type="gene ID" value="GUITHDRAFT_146244"/>
</dbReference>
<feature type="transmembrane region" description="Helical" evidence="1">
    <location>
        <begin position="167"/>
        <end position="185"/>
    </location>
</feature>
<dbReference type="AlphaFoldDB" id="L1IHS0"/>
<dbReference type="KEGG" id="gtt:GUITHDRAFT_146244"/>
<dbReference type="GO" id="GO:0016747">
    <property type="term" value="F:acyltransferase activity, transferring groups other than amino-acyl groups"/>
    <property type="evidence" value="ECO:0007669"/>
    <property type="project" value="InterPro"/>
</dbReference>
<organism evidence="3">
    <name type="scientific">Guillardia theta (strain CCMP2712)</name>
    <name type="common">Cryptophyte</name>
    <dbReference type="NCBI Taxonomy" id="905079"/>
    <lineage>
        <taxon>Eukaryota</taxon>
        <taxon>Cryptophyceae</taxon>
        <taxon>Pyrenomonadales</taxon>
        <taxon>Geminigeraceae</taxon>
        <taxon>Guillardia</taxon>
    </lineage>
</organism>
<feature type="transmembrane region" description="Helical" evidence="1">
    <location>
        <begin position="373"/>
        <end position="391"/>
    </location>
</feature>
<keyword evidence="1" id="KW-1133">Transmembrane helix</keyword>
<dbReference type="eggNOG" id="ENOG502SWZC">
    <property type="taxonomic scope" value="Eukaryota"/>
</dbReference>
<keyword evidence="5" id="KW-1185">Reference proteome</keyword>
<reference evidence="4" key="3">
    <citation type="submission" date="2015-06" db="UniProtKB">
        <authorList>
            <consortium name="EnsemblProtists"/>
        </authorList>
    </citation>
    <scope>IDENTIFICATION</scope>
</reference>
<dbReference type="HOGENOM" id="CLU_684155_0_0_1"/>
<proteinExistence type="predicted"/>
<reference evidence="3 5" key="1">
    <citation type="journal article" date="2012" name="Nature">
        <title>Algal genomes reveal evolutionary mosaicism and the fate of nucleomorphs.</title>
        <authorList>
            <consortium name="DOE Joint Genome Institute"/>
            <person name="Curtis B.A."/>
            <person name="Tanifuji G."/>
            <person name="Burki F."/>
            <person name="Gruber A."/>
            <person name="Irimia M."/>
            <person name="Maruyama S."/>
            <person name="Arias M.C."/>
            <person name="Ball S.G."/>
            <person name="Gile G.H."/>
            <person name="Hirakawa Y."/>
            <person name="Hopkins J.F."/>
            <person name="Kuo A."/>
            <person name="Rensing S.A."/>
            <person name="Schmutz J."/>
            <person name="Symeonidi A."/>
            <person name="Elias M."/>
            <person name="Eveleigh R.J."/>
            <person name="Herman E.K."/>
            <person name="Klute M.J."/>
            <person name="Nakayama T."/>
            <person name="Obornik M."/>
            <person name="Reyes-Prieto A."/>
            <person name="Armbrust E.V."/>
            <person name="Aves S.J."/>
            <person name="Beiko R.G."/>
            <person name="Coutinho P."/>
            <person name="Dacks J.B."/>
            <person name="Durnford D.G."/>
            <person name="Fast N.M."/>
            <person name="Green B.R."/>
            <person name="Grisdale C.J."/>
            <person name="Hempel F."/>
            <person name="Henrissat B."/>
            <person name="Hoppner M.P."/>
            <person name="Ishida K."/>
            <person name="Kim E."/>
            <person name="Koreny L."/>
            <person name="Kroth P.G."/>
            <person name="Liu Y."/>
            <person name="Malik S.B."/>
            <person name="Maier U.G."/>
            <person name="McRose D."/>
            <person name="Mock T."/>
            <person name="Neilson J.A."/>
            <person name="Onodera N.T."/>
            <person name="Poole A.M."/>
            <person name="Pritham E.J."/>
            <person name="Richards T.A."/>
            <person name="Rocap G."/>
            <person name="Roy S.W."/>
            <person name="Sarai C."/>
            <person name="Schaack S."/>
            <person name="Shirato S."/>
            <person name="Slamovits C.H."/>
            <person name="Spencer D.F."/>
            <person name="Suzuki S."/>
            <person name="Worden A.Z."/>
            <person name="Zauner S."/>
            <person name="Barry K."/>
            <person name="Bell C."/>
            <person name="Bharti A.K."/>
            <person name="Crow J.A."/>
            <person name="Grimwood J."/>
            <person name="Kramer R."/>
            <person name="Lindquist E."/>
            <person name="Lucas S."/>
            <person name="Salamov A."/>
            <person name="McFadden G.I."/>
            <person name="Lane C.E."/>
            <person name="Keeling P.J."/>
            <person name="Gray M.W."/>
            <person name="Grigoriev I.V."/>
            <person name="Archibald J.M."/>
        </authorList>
    </citation>
    <scope>NUCLEOTIDE SEQUENCE</scope>
    <source>
        <strain evidence="3 5">CCMP2712</strain>
    </source>
</reference>
<keyword evidence="1" id="KW-0812">Transmembrane</keyword>
<dbReference type="OMA" id="WIVCGHF"/>
<feature type="transmembrane region" description="Helical" evidence="1">
    <location>
        <begin position="91"/>
        <end position="111"/>
    </location>
</feature>
<accession>L1IHS0</accession>
<dbReference type="Proteomes" id="UP000011087">
    <property type="component" value="Unassembled WGS sequence"/>
</dbReference>
<feature type="transmembrane region" description="Helical" evidence="1">
    <location>
        <begin position="123"/>
        <end position="144"/>
    </location>
</feature>
<feature type="transmembrane region" description="Helical" evidence="1">
    <location>
        <begin position="289"/>
        <end position="311"/>
    </location>
</feature>
<evidence type="ECO:0000313" key="5">
    <source>
        <dbReference type="Proteomes" id="UP000011087"/>
    </source>
</evidence>
<dbReference type="InterPro" id="IPR002656">
    <property type="entry name" value="Acyl_transf_3_dom"/>
</dbReference>
<keyword evidence="1" id="KW-0472">Membrane</keyword>
<dbReference type="EMBL" id="JH993084">
    <property type="protein sequence ID" value="EKX35783.1"/>
    <property type="molecule type" value="Genomic_DNA"/>
</dbReference>
<feature type="transmembrane region" description="Helical" evidence="1">
    <location>
        <begin position="23"/>
        <end position="40"/>
    </location>
</feature>
<dbReference type="PaxDb" id="55529-EKX35783"/>
<feature type="transmembrane region" description="Helical" evidence="1">
    <location>
        <begin position="261"/>
        <end position="283"/>
    </location>
</feature>
<feature type="transmembrane region" description="Helical" evidence="1">
    <location>
        <begin position="230"/>
        <end position="249"/>
    </location>
</feature>
<feature type="transmembrane region" description="Helical" evidence="1">
    <location>
        <begin position="332"/>
        <end position="353"/>
    </location>
</feature>
<feature type="transmembrane region" description="Helical" evidence="1">
    <location>
        <begin position="197"/>
        <end position="218"/>
    </location>
</feature>
<evidence type="ECO:0000313" key="4">
    <source>
        <dbReference type="EnsemblProtists" id="EKX35783"/>
    </source>
</evidence>
<reference evidence="5" key="2">
    <citation type="submission" date="2012-11" db="EMBL/GenBank/DDBJ databases">
        <authorList>
            <person name="Kuo A."/>
            <person name="Curtis B.A."/>
            <person name="Tanifuji G."/>
            <person name="Burki F."/>
            <person name="Gruber A."/>
            <person name="Irimia M."/>
            <person name="Maruyama S."/>
            <person name="Arias M.C."/>
            <person name="Ball S.G."/>
            <person name="Gile G.H."/>
            <person name="Hirakawa Y."/>
            <person name="Hopkins J.F."/>
            <person name="Rensing S.A."/>
            <person name="Schmutz J."/>
            <person name="Symeonidi A."/>
            <person name="Elias M."/>
            <person name="Eveleigh R.J."/>
            <person name="Herman E.K."/>
            <person name="Klute M.J."/>
            <person name="Nakayama T."/>
            <person name="Obornik M."/>
            <person name="Reyes-Prieto A."/>
            <person name="Armbrust E.V."/>
            <person name="Aves S.J."/>
            <person name="Beiko R.G."/>
            <person name="Coutinho P."/>
            <person name="Dacks J.B."/>
            <person name="Durnford D.G."/>
            <person name="Fast N.M."/>
            <person name="Green B.R."/>
            <person name="Grisdale C."/>
            <person name="Hempe F."/>
            <person name="Henrissat B."/>
            <person name="Hoppner M.P."/>
            <person name="Ishida K.-I."/>
            <person name="Kim E."/>
            <person name="Koreny L."/>
            <person name="Kroth P.G."/>
            <person name="Liu Y."/>
            <person name="Malik S.-B."/>
            <person name="Maier U.G."/>
            <person name="McRose D."/>
            <person name="Mock T."/>
            <person name="Neilson J.A."/>
            <person name="Onodera N.T."/>
            <person name="Poole A.M."/>
            <person name="Pritham E.J."/>
            <person name="Richards T.A."/>
            <person name="Rocap G."/>
            <person name="Roy S.W."/>
            <person name="Sarai C."/>
            <person name="Schaack S."/>
            <person name="Shirato S."/>
            <person name="Slamovits C.H."/>
            <person name="Spencer D.F."/>
            <person name="Suzuki S."/>
            <person name="Worden A.Z."/>
            <person name="Zauner S."/>
            <person name="Barry K."/>
            <person name="Bell C."/>
            <person name="Bharti A.K."/>
            <person name="Crow J.A."/>
            <person name="Grimwood J."/>
            <person name="Kramer R."/>
            <person name="Lindquist E."/>
            <person name="Lucas S."/>
            <person name="Salamov A."/>
            <person name="McFadden G.I."/>
            <person name="Lane C.E."/>
            <person name="Keeling P.J."/>
            <person name="Gray M.W."/>
            <person name="Grigoriev I.V."/>
            <person name="Archibald J.M."/>
        </authorList>
    </citation>
    <scope>NUCLEOTIDE SEQUENCE</scope>
    <source>
        <strain evidence="5">CCMP2712</strain>
    </source>
</reference>
<dbReference type="RefSeq" id="XP_005822763.1">
    <property type="nucleotide sequence ID" value="XM_005822706.1"/>
</dbReference>
<evidence type="ECO:0000256" key="1">
    <source>
        <dbReference type="SAM" id="Phobius"/>
    </source>
</evidence>